<accession>A0A4Q2UD76</accession>
<evidence type="ECO:0000313" key="2">
    <source>
        <dbReference type="EMBL" id="RYC33147.1"/>
    </source>
</evidence>
<comment type="caution">
    <text evidence="2">The sequence shown here is derived from an EMBL/GenBank/DDBJ whole genome shotgun (WGS) entry which is preliminary data.</text>
</comment>
<proteinExistence type="predicted"/>
<feature type="region of interest" description="Disordered" evidence="1">
    <location>
        <begin position="125"/>
        <end position="155"/>
    </location>
</feature>
<dbReference type="RefSeq" id="WP_129223952.1">
    <property type="nucleotide sequence ID" value="NZ_QYBB01000003.1"/>
</dbReference>
<evidence type="ECO:0000313" key="3">
    <source>
        <dbReference type="Proteomes" id="UP000290759"/>
    </source>
</evidence>
<reference evidence="2 3" key="1">
    <citation type="submission" date="2018-12" db="EMBL/GenBank/DDBJ databases">
        <authorList>
            <person name="Grouzdev D.S."/>
            <person name="Krutkina M.S."/>
        </authorList>
    </citation>
    <scope>NUCLEOTIDE SEQUENCE [LARGE SCALE GENOMIC DNA]</scope>
    <source>
        <strain evidence="2 3">RmlP026</strain>
    </source>
</reference>
<feature type="compositionally biased region" description="Basic and acidic residues" evidence="1">
    <location>
        <begin position="146"/>
        <end position="155"/>
    </location>
</feature>
<keyword evidence="3" id="KW-1185">Reference proteome</keyword>
<reference evidence="2 3" key="2">
    <citation type="submission" date="2019-02" db="EMBL/GenBank/DDBJ databases">
        <title>'Lichenibacterium ramalinii' gen. nov. sp. nov., 'Lichenibacterium minor' gen. nov. sp. nov.</title>
        <authorList>
            <person name="Pankratov T."/>
        </authorList>
    </citation>
    <scope>NUCLEOTIDE SEQUENCE [LARGE SCALE GENOMIC DNA]</scope>
    <source>
        <strain evidence="2 3">RmlP026</strain>
    </source>
</reference>
<name>A0A4Q2UD76_9HYPH</name>
<dbReference type="OrthoDB" id="7204249at2"/>
<dbReference type="AlphaFoldDB" id="A0A4Q2UD76"/>
<evidence type="ECO:0000256" key="1">
    <source>
        <dbReference type="SAM" id="MobiDB-lite"/>
    </source>
</evidence>
<feature type="region of interest" description="Disordered" evidence="1">
    <location>
        <begin position="169"/>
        <end position="213"/>
    </location>
</feature>
<evidence type="ECO:0008006" key="4">
    <source>
        <dbReference type="Google" id="ProtNLM"/>
    </source>
</evidence>
<sequence>MDSDPQARSRQTVTAFFESQGEADHAKADLLAAGFAEADIHVVAGEAVQGHAAPHRDVGLFRALLDIFVFMPEDDKATYQEGLNRGGVALAVHTGEAGYERAIDILDRDGAVNLDERETEWKAGGWSRPLAAEARRDPADAADADSAQRHDPLVDAGAVRDVRERIGVGTANPSAGIDLAPESAVSPGPERTPIPGEEEASLTSRRDTGHGRARVRSYIGSVGGMPTGIDPAI</sequence>
<organism evidence="2 3">
    <name type="scientific">Lichenibacterium minor</name>
    <dbReference type="NCBI Taxonomy" id="2316528"/>
    <lineage>
        <taxon>Bacteria</taxon>
        <taxon>Pseudomonadati</taxon>
        <taxon>Pseudomonadota</taxon>
        <taxon>Alphaproteobacteria</taxon>
        <taxon>Hyphomicrobiales</taxon>
        <taxon>Lichenihabitantaceae</taxon>
        <taxon>Lichenibacterium</taxon>
    </lineage>
</organism>
<dbReference type="EMBL" id="QYBB01000003">
    <property type="protein sequence ID" value="RYC33147.1"/>
    <property type="molecule type" value="Genomic_DNA"/>
</dbReference>
<dbReference type="Proteomes" id="UP000290759">
    <property type="component" value="Unassembled WGS sequence"/>
</dbReference>
<gene>
    <name evidence="2" type="ORF">D3273_04555</name>
</gene>
<protein>
    <recommendedName>
        <fullName evidence="4">General stress protein 17M-like domain-containing protein</fullName>
    </recommendedName>
</protein>